<evidence type="ECO:0000256" key="4">
    <source>
        <dbReference type="ARBA" id="ARBA00022722"/>
    </source>
</evidence>
<evidence type="ECO:0000256" key="3">
    <source>
        <dbReference type="ARBA" id="ARBA00004322"/>
    </source>
</evidence>
<dbReference type="PANTHER" id="PTHR15822">
    <property type="entry name" value="TRAF AND TNF RECEPTOR-ASSOCIATED PROTEIN"/>
    <property type="match status" value="1"/>
</dbReference>
<organism evidence="12 13">
    <name type="scientific">Apiospora arundinis</name>
    <dbReference type="NCBI Taxonomy" id="335852"/>
    <lineage>
        <taxon>Eukaryota</taxon>
        <taxon>Fungi</taxon>
        <taxon>Dikarya</taxon>
        <taxon>Ascomycota</taxon>
        <taxon>Pezizomycotina</taxon>
        <taxon>Sordariomycetes</taxon>
        <taxon>Xylariomycetidae</taxon>
        <taxon>Amphisphaeriales</taxon>
        <taxon>Apiosporaceae</taxon>
        <taxon>Apiospora</taxon>
    </lineage>
</organism>
<evidence type="ECO:0000259" key="11">
    <source>
        <dbReference type="Pfam" id="PF03372"/>
    </source>
</evidence>
<keyword evidence="4" id="KW-0540">Nuclease</keyword>
<evidence type="ECO:0000256" key="9">
    <source>
        <dbReference type="ARBA" id="ARBA00023204"/>
    </source>
</evidence>
<comment type="cofactor">
    <cofactor evidence="1">
        <name>Mn(2+)</name>
        <dbReference type="ChEBI" id="CHEBI:29035"/>
    </cofactor>
</comment>
<comment type="caution">
    <text evidence="12">The sequence shown here is derived from an EMBL/GenBank/DDBJ whole genome shotgun (WGS) entry which is preliminary data.</text>
</comment>
<accession>A0ABR2JLV5</accession>
<dbReference type="Gene3D" id="3.60.10.10">
    <property type="entry name" value="Endonuclease/exonuclease/phosphatase"/>
    <property type="match status" value="1"/>
</dbReference>
<evidence type="ECO:0000256" key="7">
    <source>
        <dbReference type="ARBA" id="ARBA00022801"/>
    </source>
</evidence>
<evidence type="ECO:0000256" key="8">
    <source>
        <dbReference type="ARBA" id="ARBA00022842"/>
    </source>
</evidence>
<evidence type="ECO:0000256" key="10">
    <source>
        <dbReference type="ARBA" id="ARBA00023242"/>
    </source>
</evidence>
<dbReference type="SUPFAM" id="SSF56219">
    <property type="entry name" value="DNase I-like"/>
    <property type="match status" value="1"/>
</dbReference>
<evidence type="ECO:0000256" key="1">
    <source>
        <dbReference type="ARBA" id="ARBA00001936"/>
    </source>
</evidence>
<keyword evidence="5" id="KW-0479">Metal-binding</keyword>
<dbReference type="InterPro" id="IPR005135">
    <property type="entry name" value="Endo/exonuclease/phosphatase"/>
</dbReference>
<dbReference type="EMBL" id="JAPCWZ010000001">
    <property type="protein sequence ID" value="KAK8879729.1"/>
    <property type="molecule type" value="Genomic_DNA"/>
</dbReference>
<name>A0ABR2JLV5_9PEZI</name>
<evidence type="ECO:0000256" key="5">
    <source>
        <dbReference type="ARBA" id="ARBA00022723"/>
    </source>
</evidence>
<evidence type="ECO:0000313" key="13">
    <source>
        <dbReference type="Proteomes" id="UP001390339"/>
    </source>
</evidence>
<keyword evidence="9" id="KW-0234">DNA repair</keyword>
<keyword evidence="10" id="KW-0539">Nucleus</keyword>
<comment type="cofactor">
    <cofactor evidence="2">
        <name>Mg(2+)</name>
        <dbReference type="ChEBI" id="CHEBI:18420"/>
    </cofactor>
</comment>
<dbReference type="CDD" id="cd09080">
    <property type="entry name" value="TDP2"/>
    <property type="match status" value="1"/>
</dbReference>
<dbReference type="InterPro" id="IPR051547">
    <property type="entry name" value="TDP2-like"/>
</dbReference>
<evidence type="ECO:0000256" key="2">
    <source>
        <dbReference type="ARBA" id="ARBA00001946"/>
    </source>
</evidence>
<feature type="domain" description="Endonuclease/exonuclease/phosphatase" evidence="11">
    <location>
        <begin position="76"/>
        <end position="342"/>
    </location>
</feature>
<evidence type="ECO:0000313" key="12">
    <source>
        <dbReference type="EMBL" id="KAK8879729.1"/>
    </source>
</evidence>
<evidence type="ECO:0000256" key="6">
    <source>
        <dbReference type="ARBA" id="ARBA00022763"/>
    </source>
</evidence>
<dbReference type="PANTHER" id="PTHR15822:SF4">
    <property type="entry name" value="TYROSYL-DNA PHOSPHODIESTERASE 2"/>
    <property type="match status" value="1"/>
</dbReference>
<comment type="subcellular location">
    <subcellularLocation>
        <location evidence="3">Nucleus</location>
        <location evidence="3">PML body</location>
    </subcellularLocation>
</comment>
<sequence>MATMEELMQKAIQQSTAQKKPSELTHWKPDEPWQQSCYAWDAEAEIWEIIKTTPASSSAAVDKATSSKITSIALYSWNIDFMLPCAEARMSAALAHLEELTSRLPSTTAIVIGLQEMTPSDLITISHQPWVRNKLYLTDVDSSAWGSGMYGTTTLVDRRLEVASCFRVHYAATRMERDALFVDVTAPAISPKVIRFSNSHLESLALDPPLRPTQMQVAAKYLHGGGEKEEQLAGAVIAGDFNAIQPFDANLHTDNGLKDACLELGCASVYDNAGATWGQQAHPAARERFGLSRMDKAFFCGSGIKLQAFERIGADVVVGDDKPEQKDKLLQLGFEKAWVTDHLGIKVTFGLVQDTRL</sequence>
<protein>
    <submittedName>
        <fullName evidence="12">Tyrosyl-DNA phosphodiesterase 2</fullName>
    </submittedName>
</protein>
<gene>
    <name evidence="12" type="ORF">PGQ11_001023</name>
</gene>
<keyword evidence="6" id="KW-0227">DNA damage</keyword>
<reference evidence="12 13" key="1">
    <citation type="journal article" date="2024" name="IMA Fungus">
        <title>Apiospora arundinis, a panoply of carbohydrate-active enzymes and secondary metabolites.</title>
        <authorList>
            <person name="Sorensen T."/>
            <person name="Petersen C."/>
            <person name="Muurmann A.T."/>
            <person name="Christiansen J.V."/>
            <person name="Brundto M.L."/>
            <person name="Overgaard C.K."/>
            <person name="Boysen A.T."/>
            <person name="Wollenberg R.D."/>
            <person name="Larsen T.O."/>
            <person name="Sorensen J.L."/>
            <person name="Nielsen K.L."/>
            <person name="Sondergaard T.E."/>
        </authorList>
    </citation>
    <scope>NUCLEOTIDE SEQUENCE [LARGE SCALE GENOMIC DNA]</scope>
    <source>
        <strain evidence="12 13">AAU 773</strain>
    </source>
</reference>
<keyword evidence="13" id="KW-1185">Reference proteome</keyword>
<keyword evidence="8" id="KW-0460">Magnesium</keyword>
<dbReference type="Pfam" id="PF03372">
    <property type="entry name" value="Exo_endo_phos"/>
    <property type="match status" value="1"/>
</dbReference>
<proteinExistence type="predicted"/>
<dbReference type="InterPro" id="IPR036691">
    <property type="entry name" value="Endo/exonu/phosph_ase_sf"/>
</dbReference>
<keyword evidence="7" id="KW-0378">Hydrolase</keyword>
<dbReference type="Proteomes" id="UP001390339">
    <property type="component" value="Unassembled WGS sequence"/>
</dbReference>